<dbReference type="InterPro" id="IPR027417">
    <property type="entry name" value="P-loop_NTPase"/>
</dbReference>
<gene>
    <name evidence="1" type="ORF">E1288_24255</name>
</gene>
<comment type="caution">
    <text evidence="1">The sequence shown here is derived from an EMBL/GenBank/DDBJ whole genome shotgun (WGS) entry which is preliminary data.</text>
</comment>
<dbReference type="Gene3D" id="3.40.50.300">
    <property type="entry name" value="P-loop containing nucleotide triphosphate hydrolases"/>
    <property type="match status" value="1"/>
</dbReference>
<name>A0A4R4YHM5_9PSEU</name>
<sequence length="195" mass="21566">MRQAGGPRLHSVPRLIHLNGPPGIGKSTLARHYVDDHVGVLNLDIDQLRGLIGGWRDRFAETGEIVRPMALSMAGTHLRSGRDIIMPQFLGRLSEIERFATVAYDNGAEFCEIVLMDTKERSVERFARRGEDDDPWHRLVKEIVDREGGPSRLAAMYDQLADVLSLRPAAIVVTSVAGEVEQTYEALVAVLGSKP</sequence>
<dbReference type="Pfam" id="PF13671">
    <property type="entry name" value="AAA_33"/>
    <property type="match status" value="1"/>
</dbReference>
<dbReference type="Proteomes" id="UP000294947">
    <property type="component" value="Unassembled WGS sequence"/>
</dbReference>
<evidence type="ECO:0008006" key="3">
    <source>
        <dbReference type="Google" id="ProtNLM"/>
    </source>
</evidence>
<protein>
    <recommendedName>
        <fullName evidence="3">AAA domain-containing protein</fullName>
    </recommendedName>
</protein>
<evidence type="ECO:0000313" key="2">
    <source>
        <dbReference type="Proteomes" id="UP000294947"/>
    </source>
</evidence>
<dbReference type="EMBL" id="SMKW01000034">
    <property type="protein sequence ID" value="TDD44246.1"/>
    <property type="molecule type" value="Genomic_DNA"/>
</dbReference>
<organism evidence="1 2">
    <name type="scientific">Saccharopolyspora elongata</name>
    <dbReference type="NCBI Taxonomy" id="2530387"/>
    <lineage>
        <taxon>Bacteria</taxon>
        <taxon>Bacillati</taxon>
        <taxon>Actinomycetota</taxon>
        <taxon>Actinomycetes</taxon>
        <taxon>Pseudonocardiales</taxon>
        <taxon>Pseudonocardiaceae</taxon>
        <taxon>Saccharopolyspora</taxon>
    </lineage>
</organism>
<keyword evidence="2" id="KW-1185">Reference proteome</keyword>
<evidence type="ECO:0000313" key="1">
    <source>
        <dbReference type="EMBL" id="TDD44246.1"/>
    </source>
</evidence>
<dbReference type="OrthoDB" id="7837405at2"/>
<proteinExistence type="predicted"/>
<accession>A0A4R4YHM5</accession>
<dbReference type="SUPFAM" id="SSF52540">
    <property type="entry name" value="P-loop containing nucleoside triphosphate hydrolases"/>
    <property type="match status" value="1"/>
</dbReference>
<reference evidence="1 2" key="1">
    <citation type="submission" date="2019-03" db="EMBL/GenBank/DDBJ databases">
        <title>Draft genome sequences of novel Actinobacteria.</title>
        <authorList>
            <person name="Sahin N."/>
            <person name="Ay H."/>
            <person name="Saygin H."/>
        </authorList>
    </citation>
    <scope>NUCLEOTIDE SEQUENCE [LARGE SCALE GENOMIC DNA]</scope>
    <source>
        <strain evidence="1 2">7K502</strain>
    </source>
</reference>
<dbReference type="AlphaFoldDB" id="A0A4R4YHM5"/>